<accession>A0A9P7AC21</accession>
<evidence type="ECO:0000259" key="1">
    <source>
        <dbReference type="Pfam" id="PF01693"/>
    </source>
</evidence>
<comment type="caution">
    <text evidence="2">The sequence shown here is derived from an EMBL/GenBank/DDBJ whole genome shotgun (WGS) entry which is preliminary data.</text>
</comment>
<evidence type="ECO:0000313" key="2">
    <source>
        <dbReference type="EMBL" id="KAG1785412.1"/>
    </source>
</evidence>
<dbReference type="Proteomes" id="UP000719766">
    <property type="component" value="Unassembled WGS sequence"/>
</dbReference>
<reference evidence="2" key="1">
    <citation type="journal article" date="2020" name="New Phytol.">
        <title>Comparative genomics reveals dynamic genome evolution in host specialist ectomycorrhizal fungi.</title>
        <authorList>
            <person name="Lofgren L.A."/>
            <person name="Nguyen N.H."/>
            <person name="Vilgalys R."/>
            <person name="Ruytinx J."/>
            <person name="Liao H.L."/>
            <person name="Branco S."/>
            <person name="Kuo A."/>
            <person name="LaButti K."/>
            <person name="Lipzen A."/>
            <person name="Andreopoulos W."/>
            <person name="Pangilinan J."/>
            <person name="Riley R."/>
            <person name="Hundley H."/>
            <person name="Na H."/>
            <person name="Barry K."/>
            <person name="Grigoriev I.V."/>
            <person name="Stajich J.E."/>
            <person name="Kennedy P.G."/>
        </authorList>
    </citation>
    <scope>NUCLEOTIDE SEQUENCE</scope>
    <source>
        <strain evidence="2">S12</strain>
    </source>
</reference>
<dbReference type="InterPro" id="IPR037056">
    <property type="entry name" value="RNase_H1_N_sf"/>
</dbReference>
<dbReference type="InterPro" id="IPR009027">
    <property type="entry name" value="Ribosomal_bL9/RNase_H1_N"/>
</dbReference>
<sequence>MGGAGNNYWVVLGGPKPGIFREQPFTAQLNGAHYFPIAIHCRRDEYAQKLNQFQTLLKDINEFTPPPDAVRLFLNSDMAQGVLRRDLQCHAIQGFYVVIYGFTPGIYTTWEDCHGAVSGYNNAKYKKLTTFAEAMAWMILKGKKLNEEEPVCTTRAAVLNSSESGFKPSSTSHGTETTRSAALQARLIFDSKSSSHRQSSASLGANLMVTPKAPHTWRTMTPGSVSHAISASPCVHQFIRELSGITGAHYQASPHDDTPLPSFGDMADGYLQSHGYTARAVLCIAHAVEVSQSGEDFVRDISGRGLSVTEARWLWQIITGDNTF</sequence>
<dbReference type="SUPFAM" id="SSF55658">
    <property type="entry name" value="L9 N-domain-like"/>
    <property type="match status" value="1"/>
</dbReference>
<gene>
    <name evidence="2" type="ORF">HD556DRAFT_1450731</name>
</gene>
<dbReference type="AlphaFoldDB" id="A0A9P7AC21"/>
<dbReference type="EMBL" id="JABBWE010000111">
    <property type="protein sequence ID" value="KAG1785412.1"/>
    <property type="molecule type" value="Genomic_DNA"/>
</dbReference>
<dbReference type="Pfam" id="PF01693">
    <property type="entry name" value="Cauli_VI"/>
    <property type="match status" value="1"/>
</dbReference>
<dbReference type="RefSeq" id="XP_041152895.1">
    <property type="nucleotide sequence ID" value="XM_041307813.1"/>
</dbReference>
<dbReference type="Gene3D" id="3.40.970.10">
    <property type="entry name" value="Ribonuclease H1, N-terminal domain"/>
    <property type="match status" value="1"/>
</dbReference>
<feature type="domain" description="Ribonuclease H1 N-terminal" evidence="1">
    <location>
        <begin position="95"/>
        <end position="137"/>
    </location>
</feature>
<name>A0A9P7AC21_9AGAM</name>
<dbReference type="OrthoDB" id="2659660at2759"/>
<evidence type="ECO:0000313" key="3">
    <source>
        <dbReference type="Proteomes" id="UP000719766"/>
    </source>
</evidence>
<keyword evidence="3" id="KW-1185">Reference proteome</keyword>
<dbReference type="InterPro" id="IPR011320">
    <property type="entry name" value="RNase_H1_N"/>
</dbReference>
<organism evidence="2 3">
    <name type="scientific">Suillus plorans</name>
    <dbReference type="NCBI Taxonomy" id="116603"/>
    <lineage>
        <taxon>Eukaryota</taxon>
        <taxon>Fungi</taxon>
        <taxon>Dikarya</taxon>
        <taxon>Basidiomycota</taxon>
        <taxon>Agaricomycotina</taxon>
        <taxon>Agaricomycetes</taxon>
        <taxon>Agaricomycetidae</taxon>
        <taxon>Boletales</taxon>
        <taxon>Suillineae</taxon>
        <taxon>Suillaceae</taxon>
        <taxon>Suillus</taxon>
    </lineage>
</organism>
<dbReference type="GeneID" id="64601577"/>
<proteinExistence type="predicted"/>
<protein>
    <recommendedName>
        <fullName evidence="1">Ribonuclease H1 N-terminal domain-containing protein</fullName>
    </recommendedName>
</protein>